<dbReference type="STRING" id="649333.SAMN04487989_101855"/>
<evidence type="ECO:0000313" key="1">
    <source>
        <dbReference type="EMBL" id="SFN50124.1"/>
    </source>
</evidence>
<dbReference type="OrthoDB" id="9180239at2"/>
<dbReference type="EMBL" id="FOVN01000001">
    <property type="protein sequence ID" value="SFN50124.1"/>
    <property type="molecule type" value="Genomic_DNA"/>
</dbReference>
<gene>
    <name evidence="1" type="ORF">SAMN04487989_101855</name>
</gene>
<sequence>MKKDEVPQDTSNLETAKLKELCYALDDDGNYTTVNSSGWDPKTIALNQAIEEINARIADAKRRVLKNKTSPIEYYMEFHKMDVSILASYVGMWSWRVKRHFKPTIFKKLSNKKLQKYADTFDVSVEQLKDITKHGN</sequence>
<reference evidence="2" key="1">
    <citation type="submission" date="2016-10" db="EMBL/GenBank/DDBJ databases">
        <authorList>
            <person name="Varghese N."/>
            <person name="Submissions S."/>
        </authorList>
    </citation>
    <scope>NUCLEOTIDE SEQUENCE [LARGE SCALE GENOMIC DNA]</scope>
    <source>
        <strain evidence="2">DSM 23925</strain>
    </source>
</reference>
<organism evidence="1 2">
    <name type="scientific">Bizionia echini</name>
    <dbReference type="NCBI Taxonomy" id="649333"/>
    <lineage>
        <taxon>Bacteria</taxon>
        <taxon>Pseudomonadati</taxon>
        <taxon>Bacteroidota</taxon>
        <taxon>Flavobacteriia</taxon>
        <taxon>Flavobacteriales</taxon>
        <taxon>Flavobacteriaceae</taxon>
        <taxon>Bizionia</taxon>
    </lineage>
</organism>
<name>A0A1I4ZIQ0_9FLAO</name>
<dbReference type="Proteomes" id="UP000198705">
    <property type="component" value="Unassembled WGS sequence"/>
</dbReference>
<dbReference type="AlphaFoldDB" id="A0A1I4ZIQ0"/>
<protein>
    <submittedName>
        <fullName evidence="1">Uncharacterized protein</fullName>
    </submittedName>
</protein>
<proteinExistence type="predicted"/>
<keyword evidence="2" id="KW-1185">Reference proteome</keyword>
<accession>A0A1I4ZIQ0</accession>
<dbReference type="RefSeq" id="WP_092206377.1">
    <property type="nucleotide sequence ID" value="NZ_FOVN01000001.1"/>
</dbReference>
<evidence type="ECO:0000313" key="2">
    <source>
        <dbReference type="Proteomes" id="UP000198705"/>
    </source>
</evidence>